<evidence type="ECO:0000256" key="3">
    <source>
        <dbReference type="ARBA" id="ARBA00022475"/>
    </source>
</evidence>
<feature type="transmembrane region" description="Helical" evidence="7">
    <location>
        <begin position="131"/>
        <end position="156"/>
    </location>
</feature>
<proteinExistence type="inferred from homology"/>
<dbReference type="InterPro" id="IPR035906">
    <property type="entry name" value="MetI-like_sf"/>
</dbReference>
<evidence type="ECO:0000313" key="10">
    <source>
        <dbReference type="Proteomes" id="UP000186607"/>
    </source>
</evidence>
<keyword evidence="2 7" id="KW-0813">Transport</keyword>
<dbReference type="PROSITE" id="PS50928">
    <property type="entry name" value="ABC_TM1"/>
    <property type="match status" value="1"/>
</dbReference>
<feature type="transmembrane region" description="Helical" evidence="7">
    <location>
        <begin position="267"/>
        <end position="289"/>
    </location>
</feature>
<dbReference type="SUPFAM" id="SSF161098">
    <property type="entry name" value="MetI-like"/>
    <property type="match status" value="1"/>
</dbReference>
<keyword evidence="3" id="KW-1003">Cell membrane</keyword>
<sequence length="304" mass="33480">MTVGNLDQLETVETAQAPRPFKRPRQGFSPMQWAALSLFCIYSLLPLWWVLTTMTKSNGQLYSSFGLWFTSPSNFAQNVQILFTRDDGIFLKWLLNSLLYAGASAVGSMLFAAMGGYAFAKFNFRGREPMFNVILATIMVPSTALALPIFLLMQQIGLINTYWAVILPGLVNPFGLYLMRLFWDAGFPTDLMEAARIDGASESKIFWQLGLPLVRGGLVTVALFSFVGAWNNFFLPLVVVNKDTLFPLTLGLSVWNQTSASSGQNPIYTVIVLGALVSILPLIIAFLSLGRYWQGGLTSGATKG</sequence>
<keyword evidence="4 7" id="KW-0812">Transmembrane</keyword>
<comment type="subcellular location">
    <subcellularLocation>
        <location evidence="1 7">Cell membrane</location>
        <topology evidence="1 7">Multi-pass membrane protein</topology>
    </subcellularLocation>
</comment>
<evidence type="ECO:0000256" key="7">
    <source>
        <dbReference type="RuleBase" id="RU363032"/>
    </source>
</evidence>
<evidence type="ECO:0000256" key="5">
    <source>
        <dbReference type="ARBA" id="ARBA00022989"/>
    </source>
</evidence>
<protein>
    <submittedName>
        <fullName evidence="9">ABC-type sugar transport system, permease component</fullName>
    </submittedName>
</protein>
<dbReference type="GO" id="GO:0055085">
    <property type="term" value="P:transmembrane transport"/>
    <property type="evidence" value="ECO:0007669"/>
    <property type="project" value="InterPro"/>
</dbReference>
<dbReference type="PANTHER" id="PTHR43744">
    <property type="entry name" value="ABC TRANSPORTER PERMEASE PROTEIN MG189-RELATED-RELATED"/>
    <property type="match status" value="1"/>
</dbReference>
<dbReference type="Gene3D" id="1.10.3720.10">
    <property type="entry name" value="MetI-like"/>
    <property type="match status" value="1"/>
</dbReference>
<evidence type="ECO:0000256" key="1">
    <source>
        <dbReference type="ARBA" id="ARBA00004651"/>
    </source>
</evidence>
<dbReference type="STRING" id="249408.BOO71_0008596"/>
<feature type="transmembrane region" description="Helical" evidence="7">
    <location>
        <begin position="98"/>
        <end position="119"/>
    </location>
</feature>
<evidence type="ECO:0000256" key="4">
    <source>
        <dbReference type="ARBA" id="ARBA00022692"/>
    </source>
</evidence>
<dbReference type="InterPro" id="IPR000515">
    <property type="entry name" value="MetI-like"/>
</dbReference>
<feature type="domain" description="ABC transmembrane type-1" evidence="8">
    <location>
        <begin position="94"/>
        <end position="288"/>
    </location>
</feature>
<evidence type="ECO:0000313" key="9">
    <source>
        <dbReference type="EMBL" id="OLV17539.1"/>
    </source>
</evidence>
<evidence type="ECO:0000256" key="2">
    <source>
        <dbReference type="ARBA" id="ARBA00022448"/>
    </source>
</evidence>
<keyword evidence="6 7" id="KW-0472">Membrane</keyword>
<feature type="transmembrane region" description="Helical" evidence="7">
    <location>
        <begin position="33"/>
        <end position="51"/>
    </location>
</feature>
<dbReference type="CDD" id="cd06261">
    <property type="entry name" value="TM_PBP2"/>
    <property type="match status" value="1"/>
</dbReference>
<comment type="caution">
    <text evidence="9">The sequence shown here is derived from an EMBL/GenBank/DDBJ whole genome shotgun (WGS) entry which is preliminary data.</text>
</comment>
<name>A0A1U7NX95_9DEIO</name>
<comment type="similarity">
    <text evidence="7">Belongs to the binding-protein-dependent transport system permease family.</text>
</comment>
<dbReference type="Pfam" id="PF00528">
    <property type="entry name" value="BPD_transp_1"/>
    <property type="match status" value="1"/>
</dbReference>
<keyword evidence="9" id="KW-0762">Sugar transport</keyword>
<organism evidence="9 10">
    <name type="scientific">Deinococcus marmoris</name>
    <dbReference type="NCBI Taxonomy" id="249408"/>
    <lineage>
        <taxon>Bacteria</taxon>
        <taxon>Thermotogati</taxon>
        <taxon>Deinococcota</taxon>
        <taxon>Deinococci</taxon>
        <taxon>Deinococcales</taxon>
        <taxon>Deinococcaceae</taxon>
        <taxon>Deinococcus</taxon>
    </lineage>
</organism>
<dbReference type="GO" id="GO:0005886">
    <property type="term" value="C:plasma membrane"/>
    <property type="evidence" value="ECO:0007669"/>
    <property type="project" value="UniProtKB-SubCell"/>
</dbReference>
<dbReference type="OrthoDB" id="31780at2"/>
<feature type="transmembrane region" description="Helical" evidence="7">
    <location>
        <begin position="204"/>
        <end position="227"/>
    </location>
</feature>
<reference evidence="9 10" key="1">
    <citation type="submission" date="2017-01" db="EMBL/GenBank/DDBJ databases">
        <title>Genome Analysis of Deinococcus marmoris KOPRI26562.</title>
        <authorList>
            <person name="Kim J.H."/>
            <person name="Oh H.-M."/>
        </authorList>
    </citation>
    <scope>NUCLEOTIDE SEQUENCE [LARGE SCALE GENOMIC DNA]</scope>
    <source>
        <strain evidence="9 10">KOPRI26562</strain>
    </source>
</reference>
<gene>
    <name evidence="9" type="ORF">BOO71_0008596</name>
</gene>
<dbReference type="EMBL" id="MSTI01000095">
    <property type="protein sequence ID" value="OLV17539.1"/>
    <property type="molecule type" value="Genomic_DNA"/>
</dbReference>
<dbReference type="AlphaFoldDB" id="A0A1U7NX95"/>
<dbReference type="RefSeq" id="WP_075833648.1">
    <property type="nucleotide sequence ID" value="NZ_MSTI01000095.1"/>
</dbReference>
<dbReference type="Proteomes" id="UP000186607">
    <property type="component" value="Unassembled WGS sequence"/>
</dbReference>
<accession>A0A1U7NX95</accession>
<feature type="transmembrane region" description="Helical" evidence="7">
    <location>
        <begin position="162"/>
        <end position="183"/>
    </location>
</feature>
<evidence type="ECO:0000256" key="6">
    <source>
        <dbReference type="ARBA" id="ARBA00023136"/>
    </source>
</evidence>
<keyword evidence="10" id="KW-1185">Reference proteome</keyword>
<dbReference type="PANTHER" id="PTHR43744:SF12">
    <property type="entry name" value="ABC TRANSPORTER PERMEASE PROTEIN MG189-RELATED"/>
    <property type="match status" value="1"/>
</dbReference>
<keyword evidence="5 7" id="KW-1133">Transmembrane helix</keyword>
<evidence type="ECO:0000259" key="8">
    <source>
        <dbReference type="PROSITE" id="PS50928"/>
    </source>
</evidence>